<dbReference type="EMBL" id="CM023472">
    <property type="protein sequence ID" value="KAH7958861.1"/>
    <property type="molecule type" value="Genomic_DNA"/>
</dbReference>
<name>A0ACB8D3C9_DERSI</name>
<sequence>MRRCGCTGRRCDGQSDAGSRDDATCFLRIVRSSAKESQEGTPVCLRDWLLAEVPRQKVKRFKEKRAYQYFMQMASALAYLHYKDIAHRDLKCENILFTSTNYVKLADFSFARYCSENAFVHLRRRRLNRLA</sequence>
<evidence type="ECO:0000313" key="1">
    <source>
        <dbReference type="EMBL" id="KAH7958861.1"/>
    </source>
</evidence>
<organism evidence="1 2">
    <name type="scientific">Dermacentor silvarum</name>
    <name type="common">Tick</name>
    <dbReference type="NCBI Taxonomy" id="543639"/>
    <lineage>
        <taxon>Eukaryota</taxon>
        <taxon>Metazoa</taxon>
        <taxon>Ecdysozoa</taxon>
        <taxon>Arthropoda</taxon>
        <taxon>Chelicerata</taxon>
        <taxon>Arachnida</taxon>
        <taxon>Acari</taxon>
        <taxon>Parasitiformes</taxon>
        <taxon>Ixodida</taxon>
        <taxon>Ixodoidea</taxon>
        <taxon>Ixodidae</taxon>
        <taxon>Rhipicephalinae</taxon>
        <taxon>Dermacentor</taxon>
    </lineage>
</organism>
<proteinExistence type="predicted"/>
<keyword evidence="2" id="KW-1185">Reference proteome</keyword>
<evidence type="ECO:0000313" key="2">
    <source>
        <dbReference type="Proteomes" id="UP000821865"/>
    </source>
</evidence>
<comment type="caution">
    <text evidence="1">The sequence shown here is derived from an EMBL/GenBank/DDBJ whole genome shotgun (WGS) entry which is preliminary data.</text>
</comment>
<dbReference type="Proteomes" id="UP000821865">
    <property type="component" value="Chromosome 3"/>
</dbReference>
<reference evidence="1" key="1">
    <citation type="submission" date="2020-05" db="EMBL/GenBank/DDBJ databases">
        <title>Large-scale comparative analyses of tick genomes elucidate their genetic diversity and vector capacities.</title>
        <authorList>
            <person name="Jia N."/>
            <person name="Wang J."/>
            <person name="Shi W."/>
            <person name="Du L."/>
            <person name="Sun Y."/>
            <person name="Zhan W."/>
            <person name="Jiang J."/>
            <person name="Wang Q."/>
            <person name="Zhang B."/>
            <person name="Ji P."/>
            <person name="Sakyi L.B."/>
            <person name="Cui X."/>
            <person name="Yuan T."/>
            <person name="Jiang B."/>
            <person name="Yang W."/>
            <person name="Lam T.T.-Y."/>
            <person name="Chang Q."/>
            <person name="Ding S."/>
            <person name="Wang X."/>
            <person name="Zhu J."/>
            <person name="Ruan X."/>
            <person name="Zhao L."/>
            <person name="Wei J."/>
            <person name="Que T."/>
            <person name="Du C."/>
            <person name="Cheng J."/>
            <person name="Dai P."/>
            <person name="Han X."/>
            <person name="Huang E."/>
            <person name="Gao Y."/>
            <person name="Liu J."/>
            <person name="Shao H."/>
            <person name="Ye R."/>
            <person name="Li L."/>
            <person name="Wei W."/>
            <person name="Wang X."/>
            <person name="Wang C."/>
            <person name="Yang T."/>
            <person name="Huo Q."/>
            <person name="Li W."/>
            <person name="Guo W."/>
            <person name="Chen H."/>
            <person name="Zhou L."/>
            <person name="Ni X."/>
            <person name="Tian J."/>
            <person name="Zhou Y."/>
            <person name="Sheng Y."/>
            <person name="Liu T."/>
            <person name="Pan Y."/>
            <person name="Xia L."/>
            <person name="Li J."/>
            <person name="Zhao F."/>
            <person name="Cao W."/>
        </authorList>
    </citation>
    <scope>NUCLEOTIDE SEQUENCE</scope>
    <source>
        <strain evidence="1">Dsil-2018</strain>
    </source>
</reference>
<accession>A0ACB8D3C9</accession>
<gene>
    <name evidence="1" type="ORF">HPB49_006036</name>
</gene>
<protein>
    <submittedName>
        <fullName evidence="1">Uncharacterized protein</fullName>
    </submittedName>
</protein>